<sequence length="355" mass="41405">MIDTASFLNSKDIADYWYKIGWNSYCTPLQSAYIIYKSREKSLKEKHAAWKELMETTSDCPFAEGLRKERMGLPEPLSSSLHAFLRAYMALEERLYGYLIDRGDHACAVYFYRTYYKGDRDWHEDRRIFRMHDDCLRAAKEDDPDLFYIKITKQWIDSEERIDALMRGDGTLLSFDAEGLPEADSDLFEAFDQMWFDFPTPFRRGDIVVSPHSFFGYRAGGEEPFVLTSLSSWGGEETLQNGYDAKEAEYAEKRLFRQRESADGTDMTAHGYFQLEDGTVWAECMHDYLDLAYYREEPTGVRRILKLFSAFEKGEIDAELLAKGYHILLTEAEMEQKREALDCFRDETLKKAGLK</sequence>
<reference evidence="1" key="2">
    <citation type="submission" date="2021-04" db="EMBL/GenBank/DDBJ databases">
        <authorList>
            <person name="Gilroy R."/>
        </authorList>
    </citation>
    <scope>NUCLEOTIDE SEQUENCE</scope>
    <source>
        <strain evidence="1">ChiW7-2402</strain>
    </source>
</reference>
<comment type="caution">
    <text evidence="1">The sequence shown here is derived from an EMBL/GenBank/DDBJ whole genome shotgun (WGS) entry which is preliminary data.</text>
</comment>
<accession>A0A9D2G4D1</accession>
<evidence type="ECO:0000313" key="2">
    <source>
        <dbReference type="Proteomes" id="UP000824102"/>
    </source>
</evidence>
<protein>
    <submittedName>
        <fullName evidence="1">Uncharacterized protein</fullName>
    </submittedName>
</protein>
<name>A0A9D2G4D1_9FIRM</name>
<organism evidence="1 2">
    <name type="scientific">Candidatus Gallimonas intestinavium</name>
    <dbReference type="NCBI Taxonomy" id="2838603"/>
    <lineage>
        <taxon>Bacteria</taxon>
        <taxon>Bacillati</taxon>
        <taxon>Bacillota</taxon>
        <taxon>Clostridia</taxon>
        <taxon>Candidatus Gallimonas</taxon>
    </lineage>
</organism>
<dbReference type="EMBL" id="DXBB01000005">
    <property type="protein sequence ID" value="HIZ71997.1"/>
    <property type="molecule type" value="Genomic_DNA"/>
</dbReference>
<proteinExistence type="predicted"/>
<dbReference type="Proteomes" id="UP000824102">
    <property type="component" value="Unassembled WGS sequence"/>
</dbReference>
<gene>
    <name evidence="1" type="ORF">H9964_00270</name>
</gene>
<reference evidence="1" key="1">
    <citation type="journal article" date="2021" name="PeerJ">
        <title>Extensive microbial diversity within the chicken gut microbiome revealed by metagenomics and culture.</title>
        <authorList>
            <person name="Gilroy R."/>
            <person name="Ravi A."/>
            <person name="Getino M."/>
            <person name="Pursley I."/>
            <person name="Horton D.L."/>
            <person name="Alikhan N.F."/>
            <person name="Baker D."/>
            <person name="Gharbi K."/>
            <person name="Hall N."/>
            <person name="Watson M."/>
            <person name="Adriaenssens E.M."/>
            <person name="Foster-Nyarko E."/>
            <person name="Jarju S."/>
            <person name="Secka A."/>
            <person name="Antonio M."/>
            <person name="Oren A."/>
            <person name="Chaudhuri R.R."/>
            <person name="La Ragione R."/>
            <person name="Hildebrand F."/>
            <person name="Pallen M.J."/>
        </authorList>
    </citation>
    <scope>NUCLEOTIDE SEQUENCE</scope>
    <source>
        <strain evidence="1">ChiW7-2402</strain>
    </source>
</reference>
<evidence type="ECO:0000313" key="1">
    <source>
        <dbReference type="EMBL" id="HIZ71997.1"/>
    </source>
</evidence>
<dbReference type="AlphaFoldDB" id="A0A9D2G4D1"/>